<dbReference type="SUPFAM" id="SSF47928">
    <property type="entry name" value="N-terminal domain of the delta subunit of the F1F0-ATP synthase"/>
    <property type="match status" value="1"/>
</dbReference>
<proteinExistence type="inferred from homology"/>
<evidence type="ECO:0000256" key="4">
    <source>
        <dbReference type="ARBA" id="ARBA00023065"/>
    </source>
</evidence>
<sequence length="185" mass="21105">MKITKAASRYSKSLLELAVEKDQLEKVLEDINSISALLSESRDLSTFLVSKVVNDDKKEEIMRSLFSGKVTDLTMNFISLLARNKRANILAEVFEDFKERYKIHKRILTVQVTSAAELSDDMRKKIKDAIKAENWNEIVIEETVNPDIIGGFILKTNDLQFDASVSAQLQEIKQSFSNKDYIARL</sequence>
<keyword evidence="9" id="KW-1185">Reference proteome</keyword>
<comment type="caution">
    <text evidence="8">The sequence shown here is derived from an EMBL/GenBank/DDBJ whole genome shotgun (WGS) entry which is preliminary data.</text>
</comment>
<keyword evidence="7" id="KW-0139">CF(1)</keyword>
<dbReference type="PRINTS" id="PR00125">
    <property type="entry name" value="ATPASEDELTA"/>
</dbReference>
<keyword evidence="6 7" id="KW-0066">ATP synthesis</keyword>
<keyword evidence="7" id="KW-1003">Cell membrane</keyword>
<keyword evidence="5 7" id="KW-0472">Membrane</keyword>
<keyword evidence="2 7" id="KW-0813">Transport</keyword>
<evidence type="ECO:0000256" key="7">
    <source>
        <dbReference type="HAMAP-Rule" id="MF_01416"/>
    </source>
</evidence>
<name>A0A6N6M5Q9_9FLAO</name>
<dbReference type="GO" id="GO:0045259">
    <property type="term" value="C:proton-transporting ATP synthase complex"/>
    <property type="evidence" value="ECO:0007669"/>
    <property type="project" value="UniProtKB-KW"/>
</dbReference>
<dbReference type="Pfam" id="PF00213">
    <property type="entry name" value="OSCP"/>
    <property type="match status" value="1"/>
</dbReference>
<gene>
    <name evidence="7 8" type="primary">atpH</name>
    <name evidence="8" type="ORF">F3059_10930</name>
</gene>
<dbReference type="EMBL" id="WACR01000009">
    <property type="protein sequence ID" value="KAB1063153.1"/>
    <property type="molecule type" value="Genomic_DNA"/>
</dbReference>
<dbReference type="InterPro" id="IPR020781">
    <property type="entry name" value="ATPase_OSCP/d_CS"/>
</dbReference>
<evidence type="ECO:0000256" key="5">
    <source>
        <dbReference type="ARBA" id="ARBA00023136"/>
    </source>
</evidence>
<accession>A0A6N6M5Q9</accession>
<dbReference type="InterPro" id="IPR026015">
    <property type="entry name" value="ATP_synth_OSCP/delta_N_sf"/>
</dbReference>
<organism evidence="8 9">
    <name type="scientific">Salibacter halophilus</name>
    <dbReference type="NCBI Taxonomy" id="1803916"/>
    <lineage>
        <taxon>Bacteria</taxon>
        <taxon>Pseudomonadati</taxon>
        <taxon>Bacteroidota</taxon>
        <taxon>Flavobacteriia</taxon>
        <taxon>Flavobacteriales</taxon>
        <taxon>Salibacteraceae</taxon>
        <taxon>Salibacter</taxon>
    </lineage>
</organism>
<evidence type="ECO:0000313" key="9">
    <source>
        <dbReference type="Proteomes" id="UP000435357"/>
    </source>
</evidence>
<comment type="subcellular location">
    <subcellularLocation>
        <location evidence="7">Cell membrane</location>
        <topology evidence="7">Peripheral membrane protein</topology>
    </subcellularLocation>
    <subcellularLocation>
        <location evidence="1">Membrane</location>
    </subcellularLocation>
</comment>
<dbReference type="GO" id="GO:0046933">
    <property type="term" value="F:proton-transporting ATP synthase activity, rotational mechanism"/>
    <property type="evidence" value="ECO:0007669"/>
    <property type="project" value="UniProtKB-UniRule"/>
</dbReference>
<dbReference type="PANTHER" id="PTHR11910">
    <property type="entry name" value="ATP SYNTHASE DELTA CHAIN"/>
    <property type="match status" value="1"/>
</dbReference>
<dbReference type="AlphaFoldDB" id="A0A6N6M5Q9"/>
<evidence type="ECO:0000256" key="3">
    <source>
        <dbReference type="ARBA" id="ARBA00022781"/>
    </source>
</evidence>
<dbReference type="InterPro" id="IPR000711">
    <property type="entry name" value="ATPase_OSCP/dsu"/>
</dbReference>
<evidence type="ECO:0000313" key="8">
    <source>
        <dbReference type="EMBL" id="KAB1063153.1"/>
    </source>
</evidence>
<dbReference type="Gene3D" id="1.10.520.20">
    <property type="entry name" value="N-terminal domain of the delta subunit of the F1F0-ATP synthase"/>
    <property type="match status" value="1"/>
</dbReference>
<dbReference type="Proteomes" id="UP000435357">
    <property type="component" value="Unassembled WGS sequence"/>
</dbReference>
<keyword evidence="4 7" id="KW-0406">Ion transport</keyword>
<protein>
    <recommendedName>
        <fullName evidence="7">ATP synthase subunit delta</fullName>
    </recommendedName>
    <alternativeName>
        <fullName evidence="7">ATP synthase F(1) sector subunit delta</fullName>
    </alternativeName>
    <alternativeName>
        <fullName evidence="7">F-type ATPase subunit delta</fullName>
        <shortName evidence="7">F-ATPase subunit delta</shortName>
    </alternativeName>
</protein>
<comment type="function">
    <text evidence="7">This protein is part of the stalk that links CF(0) to CF(1). It either transmits conformational changes from CF(0) to CF(1) or is implicated in proton conduction.</text>
</comment>
<evidence type="ECO:0000256" key="6">
    <source>
        <dbReference type="ARBA" id="ARBA00023310"/>
    </source>
</evidence>
<dbReference type="PROSITE" id="PS00389">
    <property type="entry name" value="ATPASE_DELTA"/>
    <property type="match status" value="1"/>
</dbReference>
<evidence type="ECO:0000256" key="2">
    <source>
        <dbReference type="ARBA" id="ARBA00022448"/>
    </source>
</evidence>
<dbReference type="OrthoDB" id="9802471at2"/>
<comment type="similarity">
    <text evidence="7">Belongs to the ATPase delta chain family.</text>
</comment>
<dbReference type="RefSeq" id="WP_151169173.1">
    <property type="nucleotide sequence ID" value="NZ_WACR01000009.1"/>
</dbReference>
<keyword evidence="3 7" id="KW-0375">Hydrogen ion transport</keyword>
<dbReference type="NCBIfam" id="TIGR01145">
    <property type="entry name" value="ATP_synt_delta"/>
    <property type="match status" value="1"/>
</dbReference>
<evidence type="ECO:0000256" key="1">
    <source>
        <dbReference type="ARBA" id="ARBA00004370"/>
    </source>
</evidence>
<reference evidence="8 9" key="1">
    <citation type="submission" date="2019-09" db="EMBL/GenBank/DDBJ databases">
        <title>Genomes of Cryomorphaceae.</title>
        <authorList>
            <person name="Bowman J.P."/>
        </authorList>
    </citation>
    <scope>NUCLEOTIDE SEQUENCE [LARGE SCALE GENOMIC DNA]</scope>
    <source>
        <strain evidence="8 9">KCTC 52047</strain>
    </source>
</reference>
<dbReference type="GO" id="GO:0005886">
    <property type="term" value="C:plasma membrane"/>
    <property type="evidence" value="ECO:0007669"/>
    <property type="project" value="UniProtKB-SubCell"/>
</dbReference>
<dbReference type="HAMAP" id="MF_01416">
    <property type="entry name" value="ATP_synth_delta_bact"/>
    <property type="match status" value="1"/>
</dbReference>
<comment type="function">
    <text evidence="7">F(1)F(0) ATP synthase produces ATP from ADP in the presence of a proton or sodium gradient. F-type ATPases consist of two structural domains, F(1) containing the extramembraneous catalytic core and F(0) containing the membrane proton channel, linked together by a central stalk and a peripheral stalk. During catalysis, ATP synthesis in the catalytic domain of F(1) is coupled via a rotary mechanism of the central stalk subunits to proton translocation.</text>
</comment>